<name>A0ABT1W0P6_9PROT</name>
<reference evidence="2 3" key="1">
    <citation type="submission" date="2022-06" db="EMBL/GenBank/DDBJ databases">
        <title>Rhizosaccharibacter gen. nov. sp. nov. KSS12, endophytic bacteria isolated from sugarcane.</title>
        <authorList>
            <person name="Pitiwittayakul N."/>
        </authorList>
    </citation>
    <scope>NUCLEOTIDE SEQUENCE [LARGE SCALE GENOMIC DNA]</scope>
    <source>
        <strain evidence="2 3">KSS12</strain>
    </source>
</reference>
<dbReference type="Proteomes" id="UP001524547">
    <property type="component" value="Unassembled WGS sequence"/>
</dbReference>
<feature type="compositionally biased region" description="Basic and acidic residues" evidence="1">
    <location>
        <begin position="1"/>
        <end position="13"/>
    </location>
</feature>
<comment type="caution">
    <text evidence="2">The sequence shown here is derived from an EMBL/GenBank/DDBJ whole genome shotgun (WGS) entry which is preliminary data.</text>
</comment>
<dbReference type="InterPro" id="IPR011990">
    <property type="entry name" value="TPR-like_helical_dom_sf"/>
</dbReference>
<dbReference type="EMBL" id="JAMZEJ010000009">
    <property type="protein sequence ID" value="MCQ8242171.1"/>
    <property type="molecule type" value="Genomic_DNA"/>
</dbReference>
<dbReference type="RefSeq" id="WP_422920925.1">
    <property type="nucleotide sequence ID" value="NZ_JAMZEJ010000009.1"/>
</dbReference>
<dbReference type="Gene3D" id="1.25.40.10">
    <property type="entry name" value="Tetratricopeptide repeat domain"/>
    <property type="match status" value="2"/>
</dbReference>
<organism evidence="2 3">
    <name type="scientific">Rhizosaccharibacter radicis</name>
    <dbReference type="NCBI Taxonomy" id="2782605"/>
    <lineage>
        <taxon>Bacteria</taxon>
        <taxon>Pseudomonadati</taxon>
        <taxon>Pseudomonadota</taxon>
        <taxon>Alphaproteobacteria</taxon>
        <taxon>Acetobacterales</taxon>
        <taxon>Acetobacteraceae</taxon>
        <taxon>Rhizosaccharibacter</taxon>
    </lineage>
</organism>
<proteinExistence type="predicted"/>
<gene>
    <name evidence="2" type="ORF">NFI88_15145</name>
</gene>
<protein>
    <submittedName>
        <fullName evidence="2">Tetratricopeptide repeat protein</fullName>
    </submittedName>
</protein>
<dbReference type="SUPFAM" id="SSF48452">
    <property type="entry name" value="TPR-like"/>
    <property type="match status" value="1"/>
</dbReference>
<evidence type="ECO:0000313" key="2">
    <source>
        <dbReference type="EMBL" id="MCQ8242171.1"/>
    </source>
</evidence>
<evidence type="ECO:0000313" key="3">
    <source>
        <dbReference type="Proteomes" id="UP001524547"/>
    </source>
</evidence>
<dbReference type="Pfam" id="PF14559">
    <property type="entry name" value="TPR_19"/>
    <property type="match status" value="1"/>
</dbReference>
<accession>A0ABT1W0P6</accession>
<keyword evidence="3" id="KW-1185">Reference proteome</keyword>
<sequence length="572" mass="63049">MKQPVEHLSEPDLARPGAGRKRPARGIDEAIAHATEAQERADWPEALARWREAAVDHPGVPVFHASELAILQVQGRFDDAARKAEEAAILFPDRIEIIAQRITIAIRQERWLLAAGLLARLRENHGDHRFLRDNGQALGATIRRGLSSASLEALVREGLAADAAGDAETAVLVWGAFHTAHRGDRNALLGYGRALRGAGRLDAADRLLSDAVRAFPADAELAAHHAEVAADRQDWKSAALRWQAILSAFPDVHAFVSMAAASLMEAGDYDRARTLLREALVREPERLELHVRLAVLAERQENWEDAVQCWDVAHRLRPDDANIRNSRGDAIWQRNAERLGTASGDADAPSAATDAMPVGKELALLFEGLGDHCEFGIVQRRLGAEPIGLFRFAAISAGTLTRLLDEDLVALGDPAFLELGLTDHNEYMLKDTRGLYHMHCFVQRGRVDEHKFLKQQTTRLGYLKRKLLEDLEAGNKIFVHKSSHERITDEAAIALHDAVERFGPNTLLVIRKADDDNAAGSVSVIRDRLLVGHVGTPYNDKSAAIDQEAWEMILPAAAARFRARATERRPAA</sequence>
<feature type="region of interest" description="Disordered" evidence="1">
    <location>
        <begin position="1"/>
        <end position="23"/>
    </location>
</feature>
<evidence type="ECO:0000256" key="1">
    <source>
        <dbReference type="SAM" id="MobiDB-lite"/>
    </source>
</evidence>